<dbReference type="InterPro" id="IPR002121">
    <property type="entry name" value="HRDC_dom"/>
</dbReference>
<reference evidence="2 3" key="1">
    <citation type="submission" date="2017-07" db="EMBL/GenBank/DDBJ databases">
        <title>Draft whole genome sequences of clinical Proprionibacteriaceae strains.</title>
        <authorList>
            <person name="Bernier A.-M."/>
            <person name="Bernard K."/>
            <person name="Domingo M.-C."/>
        </authorList>
    </citation>
    <scope>NUCLEOTIDE SEQUENCE [LARGE SCALE GENOMIC DNA]</scope>
    <source>
        <strain evidence="2 3">NML 030167</strain>
    </source>
</reference>
<dbReference type="GO" id="GO:0008408">
    <property type="term" value="F:3'-5' exonuclease activity"/>
    <property type="evidence" value="ECO:0007669"/>
    <property type="project" value="InterPro"/>
</dbReference>
<dbReference type="Proteomes" id="UP000215896">
    <property type="component" value="Unassembled WGS sequence"/>
</dbReference>
<dbReference type="SMART" id="SM00341">
    <property type="entry name" value="HRDC"/>
    <property type="match status" value="1"/>
</dbReference>
<dbReference type="SUPFAM" id="SSF47819">
    <property type="entry name" value="HRDC-like"/>
    <property type="match status" value="1"/>
</dbReference>
<dbReference type="PROSITE" id="PS50967">
    <property type="entry name" value="HRDC"/>
    <property type="match status" value="1"/>
</dbReference>
<dbReference type="InterPro" id="IPR010997">
    <property type="entry name" value="HRDC-like_sf"/>
</dbReference>
<dbReference type="EMBL" id="NMVO01000016">
    <property type="protein sequence ID" value="OYO10748.1"/>
    <property type="molecule type" value="Genomic_DNA"/>
</dbReference>
<dbReference type="Gene3D" id="1.10.150.80">
    <property type="entry name" value="HRDC domain"/>
    <property type="match status" value="2"/>
</dbReference>
<dbReference type="InterPro" id="IPR051086">
    <property type="entry name" value="RNase_D-like"/>
</dbReference>
<evidence type="ECO:0000259" key="1">
    <source>
        <dbReference type="PROSITE" id="PS50967"/>
    </source>
</evidence>
<proteinExistence type="predicted"/>
<evidence type="ECO:0000313" key="2">
    <source>
        <dbReference type="EMBL" id="OYO10748.1"/>
    </source>
</evidence>
<dbReference type="InterPro" id="IPR002562">
    <property type="entry name" value="3'-5'_exonuclease_dom"/>
</dbReference>
<dbReference type="InterPro" id="IPR044876">
    <property type="entry name" value="HRDC_dom_sf"/>
</dbReference>
<dbReference type="GO" id="GO:0003676">
    <property type="term" value="F:nucleic acid binding"/>
    <property type="evidence" value="ECO:0007669"/>
    <property type="project" value="InterPro"/>
</dbReference>
<dbReference type="Pfam" id="PF00570">
    <property type="entry name" value="HRDC"/>
    <property type="match status" value="1"/>
</dbReference>
<dbReference type="InterPro" id="IPR036397">
    <property type="entry name" value="RNaseH_sf"/>
</dbReference>
<organism evidence="2 3">
    <name type="scientific">Enemella evansiae</name>
    <dbReference type="NCBI Taxonomy" id="2016499"/>
    <lineage>
        <taxon>Bacteria</taxon>
        <taxon>Bacillati</taxon>
        <taxon>Actinomycetota</taxon>
        <taxon>Actinomycetes</taxon>
        <taxon>Propionibacteriales</taxon>
        <taxon>Propionibacteriaceae</taxon>
        <taxon>Enemella</taxon>
    </lineage>
</organism>
<dbReference type="Pfam" id="PF01612">
    <property type="entry name" value="DNA_pol_A_exo1"/>
    <property type="match status" value="1"/>
</dbReference>
<name>A0A255G489_9ACTN</name>
<keyword evidence="3" id="KW-1185">Reference proteome</keyword>
<protein>
    <submittedName>
        <fullName evidence="2">Ribonuclease D</fullName>
    </submittedName>
</protein>
<dbReference type="CDD" id="cd06142">
    <property type="entry name" value="RNaseD_exo"/>
    <property type="match status" value="1"/>
</dbReference>
<dbReference type="Pfam" id="PF18305">
    <property type="entry name" value="DNA_pol_A_exoN"/>
    <property type="match status" value="1"/>
</dbReference>
<sequence>MPVLAAPADPVPPVVADAAALEATIDALANATGPIAVDAERAHGYRYSARAYLLQFRRAGAGTLLLDPLALSPDGITLADLRDLAAPIQDAEWIIHAATQDTPCLAELGLIPTRLFDTELAGRLLGFPRVGLGALIEHYFGLKLLKEHSAADWSTRPLPADWLTYAALDVELLIELRDRQAEELAAAGKADWAAQEFAHLAQRAALPPLRRTDPWRRTSGIHAVRTAAGLAALRELWSARDEIARRLDKAPGRIVPDKALAELAARPHPGRRDLHAVAGFQRRSAKRYETNWLAALERAQALPKAQLPPVHLASDAPPPPRSWEGRDPEAFARHQRMRAVMTELSEKYDVPAENICTPEYWRRLAWQPPTPADEPTVDAFLADLGARPWQRELVVAPLTAAL</sequence>
<dbReference type="InterPro" id="IPR012337">
    <property type="entry name" value="RNaseH-like_sf"/>
</dbReference>
<dbReference type="SMART" id="SM00474">
    <property type="entry name" value="35EXOc"/>
    <property type="match status" value="1"/>
</dbReference>
<dbReference type="PANTHER" id="PTHR47649">
    <property type="entry name" value="RIBONUCLEASE D"/>
    <property type="match status" value="1"/>
</dbReference>
<dbReference type="GO" id="GO:0006139">
    <property type="term" value="P:nucleobase-containing compound metabolic process"/>
    <property type="evidence" value="ECO:0007669"/>
    <property type="project" value="InterPro"/>
</dbReference>
<dbReference type="GO" id="GO:0000166">
    <property type="term" value="F:nucleotide binding"/>
    <property type="evidence" value="ECO:0007669"/>
    <property type="project" value="InterPro"/>
</dbReference>
<gene>
    <name evidence="2" type="ORF">CGZ94_15780</name>
</gene>
<dbReference type="InterPro" id="IPR041605">
    <property type="entry name" value="Exo_C"/>
</dbReference>
<comment type="caution">
    <text evidence="2">The sequence shown here is derived from an EMBL/GenBank/DDBJ whole genome shotgun (WGS) entry which is preliminary data.</text>
</comment>
<accession>A0A255G489</accession>
<feature type="domain" description="HRDC" evidence="1">
    <location>
        <begin position="226"/>
        <end position="306"/>
    </location>
</feature>
<dbReference type="Gene3D" id="3.30.420.10">
    <property type="entry name" value="Ribonuclease H-like superfamily/Ribonuclease H"/>
    <property type="match status" value="1"/>
</dbReference>
<dbReference type="SUPFAM" id="SSF53098">
    <property type="entry name" value="Ribonuclease H-like"/>
    <property type="match status" value="1"/>
</dbReference>
<evidence type="ECO:0000313" key="3">
    <source>
        <dbReference type="Proteomes" id="UP000215896"/>
    </source>
</evidence>
<dbReference type="AlphaFoldDB" id="A0A255G489"/>
<dbReference type="OrthoDB" id="144122at2"/>
<dbReference type="PANTHER" id="PTHR47649:SF1">
    <property type="entry name" value="RIBONUCLEASE D"/>
    <property type="match status" value="1"/>
</dbReference>